<evidence type="ECO:0000313" key="2">
    <source>
        <dbReference type="EMBL" id="EDW72458.2"/>
    </source>
</evidence>
<gene>
    <name evidence="2" type="primary">Dwil\GK20928</name>
    <name evidence="2" type="ORF">Dwil_GK20928</name>
</gene>
<protein>
    <submittedName>
        <fullName evidence="2">Uncharacterized protein</fullName>
    </submittedName>
</protein>
<feature type="compositionally biased region" description="Polar residues" evidence="1">
    <location>
        <begin position="112"/>
        <end position="123"/>
    </location>
</feature>
<feature type="region of interest" description="Disordered" evidence="1">
    <location>
        <begin position="1"/>
        <end position="32"/>
    </location>
</feature>
<evidence type="ECO:0000313" key="3">
    <source>
        <dbReference type="Proteomes" id="UP000007798"/>
    </source>
</evidence>
<dbReference type="EMBL" id="CH963846">
    <property type="protein sequence ID" value="EDW72458.2"/>
    <property type="molecule type" value="Genomic_DNA"/>
</dbReference>
<dbReference type="eggNOG" id="ENOG502T2F7">
    <property type="taxonomic scope" value="Eukaryota"/>
</dbReference>
<name>B4MK19_DROWI</name>
<proteinExistence type="predicted"/>
<dbReference type="OrthoDB" id="7477138at2759"/>
<dbReference type="AlphaFoldDB" id="B4MK19"/>
<dbReference type="InParanoid" id="B4MK19"/>
<sequence>MYQSPASTRVKLKRTPIQWPPQNLENVPEPGQPRYPYAYVWPSQLRTLKRKQLDPKRLRYRPSISAGVMTSLGDFFNRLEENVRFAEQSQLNEADAQLLEGTHPHQQVPDPTAQQTEESEPPNSKLLQAVRMAYRPSQKIRSLVSRNPKGYRGSQFIDPSYMWLGLGK</sequence>
<dbReference type="HOGENOM" id="CLU_098413_0_0_1"/>
<dbReference type="KEGG" id="dwi:6638442"/>
<organism evidence="2 3">
    <name type="scientific">Drosophila willistoni</name>
    <name type="common">Fruit fly</name>
    <dbReference type="NCBI Taxonomy" id="7260"/>
    <lineage>
        <taxon>Eukaryota</taxon>
        <taxon>Metazoa</taxon>
        <taxon>Ecdysozoa</taxon>
        <taxon>Arthropoda</taxon>
        <taxon>Hexapoda</taxon>
        <taxon>Insecta</taxon>
        <taxon>Pterygota</taxon>
        <taxon>Neoptera</taxon>
        <taxon>Endopterygota</taxon>
        <taxon>Diptera</taxon>
        <taxon>Brachycera</taxon>
        <taxon>Muscomorpha</taxon>
        <taxon>Ephydroidea</taxon>
        <taxon>Drosophilidae</taxon>
        <taxon>Drosophila</taxon>
        <taxon>Sophophora</taxon>
    </lineage>
</organism>
<keyword evidence="3" id="KW-1185">Reference proteome</keyword>
<accession>B4MK19</accession>
<feature type="region of interest" description="Disordered" evidence="1">
    <location>
        <begin position="92"/>
        <end position="123"/>
    </location>
</feature>
<reference evidence="2 3" key="1">
    <citation type="journal article" date="2007" name="Nature">
        <title>Evolution of genes and genomes on the Drosophila phylogeny.</title>
        <authorList>
            <consortium name="Drosophila 12 Genomes Consortium"/>
            <person name="Clark A.G."/>
            <person name="Eisen M.B."/>
            <person name="Smith D.R."/>
            <person name="Bergman C.M."/>
            <person name="Oliver B."/>
            <person name="Markow T.A."/>
            <person name="Kaufman T.C."/>
            <person name="Kellis M."/>
            <person name="Gelbart W."/>
            <person name="Iyer V.N."/>
            <person name="Pollard D.A."/>
            <person name="Sackton T.B."/>
            <person name="Larracuente A.M."/>
            <person name="Singh N.D."/>
            <person name="Abad J.P."/>
            <person name="Abt D.N."/>
            <person name="Adryan B."/>
            <person name="Aguade M."/>
            <person name="Akashi H."/>
            <person name="Anderson W.W."/>
            <person name="Aquadro C.F."/>
            <person name="Ardell D.H."/>
            <person name="Arguello R."/>
            <person name="Artieri C.G."/>
            <person name="Barbash D.A."/>
            <person name="Barker D."/>
            <person name="Barsanti P."/>
            <person name="Batterham P."/>
            <person name="Batzoglou S."/>
            <person name="Begun D."/>
            <person name="Bhutkar A."/>
            <person name="Blanco E."/>
            <person name="Bosak S.A."/>
            <person name="Bradley R.K."/>
            <person name="Brand A.D."/>
            <person name="Brent M.R."/>
            <person name="Brooks A.N."/>
            <person name="Brown R.H."/>
            <person name="Butlin R.K."/>
            <person name="Caggese C."/>
            <person name="Calvi B.R."/>
            <person name="Bernardo de Carvalho A."/>
            <person name="Caspi A."/>
            <person name="Castrezana S."/>
            <person name="Celniker S.E."/>
            <person name="Chang J.L."/>
            <person name="Chapple C."/>
            <person name="Chatterji S."/>
            <person name="Chinwalla A."/>
            <person name="Civetta A."/>
            <person name="Clifton S.W."/>
            <person name="Comeron J.M."/>
            <person name="Costello J.C."/>
            <person name="Coyne J.A."/>
            <person name="Daub J."/>
            <person name="David R.G."/>
            <person name="Delcher A.L."/>
            <person name="Delehaunty K."/>
            <person name="Do C.B."/>
            <person name="Ebling H."/>
            <person name="Edwards K."/>
            <person name="Eickbush T."/>
            <person name="Evans J.D."/>
            <person name="Filipski A."/>
            <person name="Findeiss S."/>
            <person name="Freyhult E."/>
            <person name="Fulton L."/>
            <person name="Fulton R."/>
            <person name="Garcia A.C."/>
            <person name="Gardiner A."/>
            <person name="Garfield D.A."/>
            <person name="Garvin B.E."/>
            <person name="Gibson G."/>
            <person name="Gilbert D."/>
            <person name="Gnerre S."/>
            <person name="Godfrey J."/>
            <person name="Good R."/>
            <person name="Gotea V."/>
            <person name="Gravely B."/>
            <person name="Greenberg A.J."/>
            <person name="Griffiths-Jones S."/>
            <person name="Gross S."/>
            <person name="Guigo R."/>
            <person name="Gustafson E.A."/>
            <person name="Haerty W."/>
            <person name="Hahn M.W."/>
            <person name="Halligan D.L."/>
            <person name="Halpern A.L."/>
            <person name="Halter G.M."/>
            <person name="Han M.V."/>
            <person name="Heger A."/>
            <person name="Hillier L."/>
            <person name="Hinrichs A.S."/>
            <person name="Holmes I."/>
            <person name="Hoskins R.A."/>
            <person name="Hubisz M.J."/>
            <person name="Hultmark D."/>
            <person name="Huntley M.A."/>
            <person name="Jaffe D.B."/>
            <person name="Jagadeeshan S."/>
            <person name="Jeck W.R."/>
            <person name="Johnson J."/>
            <person name="Jones C.D."/>
            <person name="Jordan W.C."/>
            <person name="Karpen G.H."/>
            <person name="Kataoka E."/>
            <person name="Keightley P.D."/>
            <person name="Kheradpour P."/>
            <person name="Kirkness E.F."/>
            <person name="Koerich L.B."/>
            <person name="Kristiansen K."/>
            <person name="Kudrna D."/>
            <person name="Kulathinal R.J."/>
            <person name="Kumar S."/>
            <person name="Kwok R."/>
            <person name="Lander E."/>
            <person name="Langley C.H."/>
            <person name="Lapoint R."/>
            <person name="Lazzaro B.P."/>
            <person name="Lee S.J."/>
            <person name="Levesque L."/>
            <person name="Li R."/>
            <person name="Lin C.F."/>
            <person name="Lin M.F."/>
            <person name="Lindblad-Toh K."/>
            <person name="Llopart A."/>
            <person name="Long M."/>
            <person name="Low L."/>
            <person name="Lozovsky E."/>
            <person name="Lu J."/>
            <person name="Luo M."/>
            <person name="Machado C.A."/>
            <person name="Makalowski W."/>
            <person name="Marzo M."/>
            <person name="Matsuda M."/>
            <person name="Matzkin L."/>
            <person name="McAllister B."/>
            <person name="McBride C.S."/>
            <person name="McKernan B."/>
            <person name="McKernan K."/>
            <person name="Mendez-Lago M."/>
            <person name="Minx P."/>
            <person name="Mollenhauer M.U."/>
            <person name="Montooth K."/>
            <person name="Mount S.M."/>
            <person name="Mu X."/>
            <person name="Myers E."/>
            <person name="Negre B."/>
            <person name="Newfeld S."/>
            <person name="Nielsen R."/>
            <person name="Noor M.A."/>
            <person name="O'Grady P."/>
            <person name="Pachter L."/>
            <person name="Papaceit M."/>
            <person name="Parisi M.J."/>
            <person name="Parisi M."/>
            <person name="Parts L."/>
            <person name="Pedersen J.S."/>
            <person name="Pesole G."/>
            <person name="Phillippy A.M."/>
            <person name="Ponting C.P."/>
            <person name="Pop M."/>
            <person name="Porcelli D."/>
            <person name="Powell J.R."/>
            <person name="Prohaska S."/>
            <person name="Pruitt K."/>
            <person name="Puig M."/>
            <person name="Quesneville H."/>
            <person name="Ram K.R."/>
            <person name="Rand D."/>
            <person name="Rasmussen M.D."/>
            <person name="Reed L.K."/>
            <person name="Reenan R."/>
            <person name="Reily A."/>
            <person name="Remington K.A."/>
            <person name="Rieger T.T."/>
            <person name="Ritchie M.G."/>
            <person name="Robin C."/>
            <person name="Rogers Y.H."/>
            <person name="Rohde C."/>
            <person name="Rozas J."/>
            <person name="Rubenfield M.J."/>
            <person name="Ruiz A."/>
            <person name="Russo S."/>
            <person name="Salzberg S.L."/>
            <person name="Sanchez-Gracia A."/>
            <person name="Saranga D.J."/>
            <person name="Sato H."/>
            <person name="Schaeffer S.W."/>
            <person name="Schatz M.C."/>
            <person name="Schlenke T."/>
            <person name="Schwartz R."/>
            <person name="Segarra C."/>
            <person name="Singh R.S."/>
            <person name="Sirot L."/>
            <person name="Sirota M."/>
            <person name="Sisneros N.B."/>
            <person name="Smith C.D."/>
            <person name="Smith T.F."/>
            <person name="Spieth J."/>
            <person name="Stage D.E."/>
            <person name="Stark A."/>
            <person name="Stephan W."/>
            <person name="Strausberg R.L."/>
            <person name="Strempel S."/>
            <person name="Sturgill D."/>
            <person name="Sutton G."/>
            <person name="Sutton G.G."/>
            <person name="Tao W."/>
            <person name="Teichmann S."/>
            <person name="Tobari Y.N."/>
            <person name="Tomimura Y."/>
            <person name="Tsolas J.M."/>
            <person name="Valente V.L."/>
            <person name="Venter E."/>
            <person name="Venter J.C."/>
            <person name="Vicario S."/>
            <person name="Vieira F.G."/>
            <person name="Vilella A.J."/>
            <person name="Villasante A."/>
            <person name="Walenz B."/>
            <person name="Wang J."/>
            <person name="Wasserman M."/>
            <person name="Watts T."/>
            <person name="Wilson D."/>
            <person name="Wilson R.K."/>
            <person name="Wing R.A."/>
            <person name="Wolfner M.F."/>
            <person name="Wong A."/>
            <person name="Wong G.K."/>
            <person name="Wu C.I."/>
            <person name="Wu G."/>
            <person name="Yamamoto D."/>
            <person name="Yang H.P."/>
            <person name="Yang S.P."/>
            <person name="Yorke J.A."/>
            <person name="Yoshida K."/>
            <person name="Zdobnov E."/>
            <person name="Zhang P."/>
            <person name="Zhang Y."/>
            <person name="Zimin A.V."/>
            <person name="Baldwin J."/>
            <person name="Abdouelleil A."/>
            <person name="Abdulkadir J."/>
            <person name="Abebe A."/>
            <person name="Abera B."/>
            <person name="Abreu J."/>
            <person name="Acer S.C."/>
            <person name="Aftuck L."/>
            <person name="Alexander A."/>
            <person name="An P."/>
            <person name="Anderson E."/>
            <person name="Anderson S."/>
            <person name="Arachi H."/>
            <person name="Azer M."/>
            <person name="Bachantsang P."/>
            <person name="Barry A."/>
            <person name="Bayul T."/>
            <person name="Berlin A."/>
            <person name="Bessette D."/>
            <person name="Bloom T."/>
            <person name="Blye J."/>
            <person name="Boguslavskiy L."/>
            <person name="Bonnet C."/>
            <person name="Boukhgalter B."/>
            <person name="Bourzgui I."/>
            <person name="Brown A."/>
            <person name="Cahill P."/>
            <person name="Channer S."/>
            <person name="Cheshatsang Y."/>
            <person name="Chuda L."/>
            <person name="Citroen M."/>
            <person name="Collymore A."/>
            <person name="Cooke P."/>
            <person name="Costello M."/>
            <person name="D'Aco K."/>
            <person name="Daza R."/>
            <person name="De Haan G."/>
            <person name="DeGray S."/>
            <person name="DeMaso C."/>
            <person name="Dhargay N."/>
            <person name="Dooley K."/>
            <person name="Dooley E."/>
            <person name="Doricent M."/>
            <person name="Dorje P."/>
            <person name="Dorjee K."/>
            <person name="Dupes A."/>
            <person name="Elong R."/>
            <person name="Falk J."/>
            <person name="Farina A."/>
            <person name="Faro S."/>
            <person name="Ferguson D."/>
            <person name="Fisher S."/>
            <person name="Foley C.D."/>
            <person name="Franke A."/>
            <person name="Friedrich D."/>
            <person name="Gadbois L."/>
            <person name="Gearin G."/>
            <person name="Gearin C.R."/>
            <person name="Giannoukos G."/>
            <person name="Goode T."/>
            <person name="Graham J."/>
            <person name="Grandbois E."/>
            <person name="Grewal S."/>
            <person name="Gyaltsen K."/>
            <person name="Hafez N."/>
            <person name="Hagos B."/>
            <person name="Hall J."/>
            <person name="Henson C."/>
            <person name="Hollinger A."/>
            <person name="Honan T."/>
            <person name="Huard M.D."/>
            <person name="Hughes L."/>
            <person name="Hurhula B."/>
            <person name="Husby M.E."/>
            <person name="Kamat A."/>
            <person name="Kanga B."/>
            <person name="Kashin S."/>
            <person name="Khazanovich D."/>
            <person name="Kisner P."/>
            <person name="Lance K."/>
            <person name="Lara M."/>
            <person name="Lee W."/>
            <person name="Lennon N."/>
            <person name="Letendre F."/>
            <person name="LeVine R."/>
            <person name="Lipovsky A."/>
            <person name="Liu X."/>
            <person name="Liu J."/>
            <person name="Liu S."/>
            <person name="Lokyitsang T."/>
            <person name="Lokyitsang Y."/>
            <person name="Lubonja R."/>
            <person name="Lui A."/>
            <person name="MacDonald P."/>
            <person name="Magnisalis V."/>
            <person name="Maru K."/>
            <person name="Matthews C."/>
            <person name="McCusker W."/>
            <person name="McDonough S."/>
            <person name="Mehta T."/>
            <person name="Meldrim J."/>
            <person name="Meneus L."/>
            <person name="Mihai O."/>
            <person name="Mihalev A."/>
            <person name="Mihova T."/>
            <person name="Mittelman R."/>
            <person name="Mlenga V."/>
            <person name="Montmayeur A."/>
            <person name="Mulrain L."/>
            <person name="Navidi A."/>
            <person name="Naylor J."/>
            <person name="Negash T."/>
            <person name="Nguyen T."/>
            <person name="Nguyen N."/>
            <person name="Nicol R."/>
            <person name="Norbu C."/>
            <person name="Norbu N."/>
            <person name="Novod N."/>
            <person name="O'Neill B."/>
            <person name="Osman S."/>
            <person name="Markiewicz E."/>
            <person name="Oyono O.L."/>
            <person name="Patti C."/>
            <person name="Phunkhang P."/>
            <person name="Pierre F."/>
            <person name="Priest M."/>
            <person name="Raghuraman S."/>
            <person name="Rege F."/>
            <person name="Reyes R."/>
            <person name="Rise C."/>
            <person name="Rogov P."/>
            <person name="Ross K."/>
            <person name="Ryan E."/>
            <person name="Settipalli S."/>
            <person name="Shea T."/>
            <person name="Sherpa N."/>
            <person name="Shi L."/>
            <person name="Shih D."/>
            <person name="Sparrow T."/>
            <person name="Spaulding J."/>
            <person name="Stalker J."/>
            <person name="Stange-Thomann N."/>
            <person name="Stavropoulos S."/>
            <person name="Stone C."/>
            <person name="Strader C."/>
            <person name="Tesfaye S."/>
            <person name="Thomson T."/>
            <person name="Thoulutsang Y."/>
            <person name="Thoulutsang D."/>
            <person name="Topham K."/>
            <person name="Topping I."/>
            <person name="Tsamla T."/>
            <person name="Vassiliev H."/>
            <person name="Vo A."/>
            <person name="Wangchuk T."/>
            <person name="Wangdi T."/>
            <person name="Weiand M."/>
            <person name="Wilkinson J."/>
            <person name="Wilson A."/>
            <person name="Yadav S."/>
            <person name="Young G."/>
            <person name="Yu Q."/>
            <person name="Zembek L."/>
            <person name="Zhong D."/>
            <person name="Zimmer A."/>
            <person name="Zwirko Z."/>
            <person name="Jaffe D.B."/>
            <person name="Alvarez P."/>
            <person name="Brockman W."/>
            <person name="Butler J."/>
            <person name="Chin C."/>
            <person name="Gnerre S."/>
            <person name="Grabherr M."/>
            <person name="Kleber M."/>
            <person name="Mauceli E."/>
            <person name="MacCallum I."/>
        </authorList>
    </citation>
    <scope>NUCLEOTIDE SEQUENCE [LARGE SCALE GENOMIC DNA]</scope>
    <source>
        <strain evidence="3">Tucson 14030-0811.24</strain>
    </source>
</reference>
<evidence type="ECO:0000256" key="1">
    <source>
        <dbReference type="SAM" id="MobiDB-lite"/>
    </source>
</evidence>
<dbReference type="Proteomes" id="UP000007798">
    <property type="component" value="Unassembled WGS sequence"/>
</dbReference>